<dbReference type="Proteomes" id="UP000237481">
    <property type="component" value="Unassembled WGS sequence"/>
</dbReference>
<feature type="compositionally biased region" description="Basic and acidic residues" evidence="2">
    <location>
        <begin position="130"/>
        <end position="140"/>
    </location>
</feature>
<feature type="compositionally biased region" description="Low complexity" evidence="2">
    <location>
        <begin position="341"/>
        <end position="355"/>
    </location>
</feature>
<accession>A0A2S4L7V5</accession>
<protein>
    <recommendedName>
        <fullName evidence="3">Chromo domain-containing protein</fullName>
    </recommendedName>
</protein>
<feature type="region of interest" description="Disordered" evidence="2">
    <location>
        <begin position="190"/>
        <end position="225"/>
    </location>
</feature>
<feature type="domain" description="Chromo" evidence="3">
    <location>
        <begin position="381"/>
        <end position="436"/>
    </location>
</feature>
<dbReference type="Pfam" id="PF00385">
    <property type="entry name" value="Chromo"/>
    <property type="match status" value="1"/>
</dbReference>
<evidence type="ECO:0000256" key="2">
    <source>
        <dbReference type="SAM" id="MobiDB-lite"/>
    </source>
</evidence>
<dbReference type="InterPro" id="IPR016197">
    <property type="entry name" value="Chromo-like_dom_sf"/>
</dbReference>
<feature type="compositionally biased region" description="Basic residues" evidence="2">
    <location>
        <begin position="359"/>
        <end position="368"/>
    </location>
</feature>
<keyword evidence="5" id="KW-1185">Reference proteome</keyword>
<dbReference type="Gene3D" id="2.40.50.40">
    <property type="match status" value="1"/>
</dbReference>
<sequence length="545" mass="60216">MEPPPLSTRPVPQLRARDVKKRSRIAIPLSSKPRDYIPGSGPPLQRLCLLPPNDSTAYIVERILLPSPGLAADRRPLPKRMTYVIGWRDLPAARLLVPAMQVLDYVSPQALEEWEWNMETELDDERKKLAEHRQKEEPAKAGKKKGRPPAHTAIESAIVADLETEAQTHPKMGTMSLSTPQKTRLEDFDEGLSDENEEASPSRQLARETGWATTRSRPDDMEVGTEDGLETNLMDAQGVGSASLEQLGAGWGSDVGKFDEAVYLSRGASSHVSTPGPSALPFRADSATQTPSGNSSRFSTIPRLFPNGRPPVLGNDGFVSLNATPNTTTRLPTSERPSSSKKAQPTTKRTKQPTPSRKPPAKRAKPKTKPIVFDDNGEPMWEVKRIEDMEIYDVDGRGIVRYFKVRWEGDWPPDQNPTWEPEDNIPANMVRNYFKRGRRKRKRASSTSTPAHKAPKMKRPALEKPALSVAKQYSSVSEAFAGDAAYDDALEVGEDDDIPRNGEEYAEDYGAGDEDGLFIVDEGQAHPVKTAWTTANGLHMSALNS</sequence>
<evidence type="ECO:0000256" key="1">
    <source>
        <dbReference type="ARBA" id="ARBA00011353"/>
    </source>
</evidence>
<organism evidence="4 5">
    <name type="scientific">Tolypocladium paradoxum</name>
    <dbReference type="NCBI Taxonomy" id="94208"/>
    <lineage>
        <taxon>Eukaryota</taxon>
        <taxon>Fungi</taxon>
        <taxon>Dikarya</taxon>
        <taxon>Ascomycota</taxon>
        <taxon>Pezizomycotina</taxon>
        <taxon>Sordariomycetes</taxon>
        <taxon>Hypocreomycetidae</taxon>
        <taxon>Hypocreales</taxon>
        <taxon>Ophiocordycipitaceae</taxon>
        <taxon>Tolypocladium</taxon>
    </lineage>
</organism>
<feature type="region of interest" description="Disordered" evidence="2">
    <location>
        <begin position="130"/>
        <end position="150"/>
    </location>
</feature>
<gene>
    <name evidence="4" type="ORF">TPAR_01288</name>
</gene>
<dbReference type="InterPro" id="IPR023780">
    <property type="entry name" value="Chromo_domain"/>
</dbReference>
<reference evidence="4 5" key="1">
    <citation type="submission" date="2018-01" db="EMBL/GenBank/DDBJ databases">
        <title>Harnessing the power of phylogenomics to disentangle the directionality and signatures of interkingdom host jumping in the parasitic fungal genus Tolypocladium.</title>
        <authorList>
            <person name="Quandt C.A."/>
            <person name="Patterson W."/>
            <person name="Spatafora J.W."/>
        </authorList>
    </citation>
    <scope>NUCLEOTIDE SEQUENCE [LARGE SCALE GENOMIC DNA]</scope>
    <source>
        <strain evidence="4 5">NRBC 100945</strain>
    </source>
</reference>
<feature type="compositionally biased region" description="Polar residues" evidence="2">
    <location>
        <begin position="321"/>
        <end position="337"/>
    </location>
</feature>
<dbReference type="SUPFAM" id="SSF54160">
    <property type="entry name" value="Chromo domain-like"/>
    <property type="match status" value="1"/>
</dbReference>
<feature type="compositionally biased region" description="Basic residues" evidence="2">
    <location>
        <begin position="435"/>
        <end position="444"/>
    </location>
</feature>
<name>A0A2S4L7V5_9HYPO</name>
<dbReference type="STRING" id="94208.A0A2S4L7V5"/>
<feature type="region of interest" description="Disordered" evidence="2">
    <location>
        <begin position="435"/>
        <end position="462"/>
    </location>
</feature>
<evidence type="ECO:0000259" key="3">
    <source>
        <dbReference type="Pfam" id="PF00385"/>
    </source>
</evidence>
<feature type="region of interest" description="Disordered" evidence="2">
    <location>
        <begin position="267"/>
        <end position="375"/>
    </location>
</feature>
<evidence type="ECO:0000313" key="4">
    <source>
        <dbReference type="EMBL" id="POR38510.1"/>
    </source>
</evidence>
<feature type="compositionally biased region" description="Polar residues" evidence="2">
    <location>
        <begin position="267"/>
        <end position="276"/>
    </location>
</feature>
<dbReference type="CDD" id="cd00024">
    <property type="entry name" value="CD_CSD"/>
    <property type="match status" value="1"/>
</dbReference>
<dbReference type="OrthoDB" id="3543857at2759"/>
<evidence type="ECO:0000313" key="5">
    <source>
        <dbReference type="Proteomes" id="UP000237481"/>
    </source>
</evidence>
<proteinExistence type="predicted"/>
<comment type="caution">
    <text evidence="4">The sequence shown here is derived from an EMBL/GenBank/DDBJ whole genome shotgun (WGS) entry which is preliminary data.</text>
</comment>
<comment type="subunit">
    <text evidence="1">Component of the NuA4 histone acetyltransferase complex.</text>
</comment>
<dbReference type="AlphaFoldDB" id="A0A2S4L7V5"/>
<feature type="compositionally biased region" description="Polar residues" evidence="2">
    <location>
        <begin position="286"/>
        <end position="299"/>
    </location>
</feature>
<dbReference type="EMBL" id="PKSG01000131">
    <property type="protein sequence ID" value="POR38510.1"/>
    <property type="molecule type" value="Genomic_DNA"/>
</dbReference>